<gene>
    <name evidence="1" type="ORF">CQ14_25895</name>
</gene>
<dbReference type="EMBL" id="LLYB01000118">
    <property type="protein sequence ID" value="KRR17574.1"/>
    <property type="molecule type" value="Genomic_DNA"/>
</dbReference>
<name>A0A0R3MLB8_9BRAD</name>
<dbReference type="Proteomes" id="UP000051660">
    <property type="component" value="Unassembled WGS sequence"/>
</dbReference>
<evidence type="ECO:0000313" key="2">
    <source>
        <dbReference type="Proteomes" id="UP000051660"/>
    </source>
</evidence>
<evidence type="ECO:0000313" key="1">
    <source>
        <dbReference type="EMBL" id="KRR17574.1"/>
    </source>
</evidence>
<organism evidence="1 2">
    <name type="scientific">Bradyrhizobium lablabi</name>
    <dbReference type="NCBI Taxonomy" id="722472"/>
    <lineage>
        <taxon>Bacteria</taxon>
        <taxon>Pseudomonadati</taxon>
        <taxon>Pseudomonadota</taxon>
        <taxon>Alphaproteobacteria</taxon>
        <taxon>Hyphomicrobiales</taxon>
        <taxon>Nitrobacteraceae</taxon>
        <taxon>Bradyrhizobium</taxon>
    </lineage>
</organism>
<sequence>MYRERCNGFEWFAICQPFQSKARPLNYSRNATGKQMTTSLIELQTASFRKLGCTLKAPLFHLPNIEVALRSQGPIE</sequence>
<protein>
    <submittedName>
        <fullName evidence="1">Uncharacterized protein</fullName>
    </submittedName>
</protein>
<comment type="caution">
    <text evidence="1">The sequence shown here is derived from an EMBL/GenBank/DDBJ whole genome shotgun (WGS) entry which is preliminary data.</text>
</comment>
<dbReference type="AlphaFoldDB" id="A0A0R3MLB8"/>
<proteinExistence type="predicted"/>
<accession>A0A0R3MLB8</accession>
<reference evidence="1 2" key="1">
    <citation type="submission" date="2014-03" db="EMBL/GenBank/DDBJ databases">
        <title>Bradyrhizobium valentinum sp. nov., isolated from effective nodules of Lupinus mariae-josephae, a lupine endemic of basic-lime soils in Eastern Spain.</title>
        <authorList>
            <person name="Duran D."/>
            <person name="Rey L."/>
            <person name="Navarro A."/>
            <person name="Busquets A."/>
            <person name="Imperial J."/>
            <person name="Ruiz-Argueso T."/>
        </authorList>
    </citation>
    <scope>NUCLEOTIDE SEQUENCE [LARGE SCALE GENOMIC DNA]</scope>
    <source>
        <strain evidence="1 2">CCBAU 23086</strain>
    </source>
</reference>